<feature type="domain" description="Peptidase M48" evidence="8">
    <location>
        <begin position="59"/>
        <end position="236"/>
    </location>
</feature>
<dbReference type="Pfam" id="PF01435">
    <property type="entry name" value="Peptidase_M48"/>
    <property type="match status" value="1"/>
</dbReference>
<dbReference type="InterPro" id="IPR001915">
    <property type="entry name" value="Peptidase_M48"/>
</dbReference>
<dbReference type="InterPro" id="IPR051156">
    <property type="entry name" value="Mito/Outer_Membr_Metalloprot"/>
</dbReference>
<dbReference type="GO" id="GO:0016020">
    <property type="term" value="C:membrane"/>
    <property type="evidence" value="ECO:0007669"/>
    <property type="project" value="TreeGrafter"/>
</dbReference>
<dbReference type="EMBL" id="DRUY01000252">
    <property type="protein sequence ID" value="HHI66369.1"/>
    <property type="molecule type" value="Genomic_DNA"/>
</dbReference>
<proteinExistence type="inferred from homology"/>
<evidence type="ECO:0000256" key="1">
    <source>
        <dbReference type="ARBA" id="ARBA00022670"/>
    </source>
</evidence>
<feature type="signal peptide" evidence="7">
    <location>
        <begin position="1"/>
        <end position="27"/>
    </location>
</feature>
<comment type="similarity">
    <text evidence="6">Belongs to the peptidase M48 family.</text>
</comment>
<comment type="caution">
    <text evidence="9">The sequence shown here is derived from an EMBL/GenBank/DDBJ whole genome shotgun (WGS) entry which is preliminary data.</text>
</comment>
<sequence length="247" mass="28367">MVMKRRSFLVLFFTLTSSMILPKSASASLISTQEEIKIGRDASKSFEKKYGLYYDQYWNEKVSSIGARLVSVCDRKDLPYSFKIVNINQINAVSFPGGFIYVYKGLLNFVKSDDELACVLGHEIGHVCRRHVVKNIEREFYANLLLQLFLARSSTLIQYAAGITENLVMLGYSREEEYEADHYGTIYAYRAGYNPCAMITFMERLKTVDKENFGKAYEIFSDHPSTDNRIKRLQELDQELGVQCNVT</sequence>
<reference evidence="9" key="1">
    <citation type="journal article" date="2020" name="mSystems">
        <title>Genome- and Community-Level Interaction Insights into Carbon Utilization and Element Cycling Functions of Hydrothermarchaeota in Hydrothermal Sediment.</title>
        <authorList>
            <person name="Zhou Z."/>
            <person name="Liu Y."/>
            <person name="Xu W."/>
            <person name="Pan J."/>
            <person name="Luo Z.H."/>
            <person name="Li M."/>
        </authorList>
    </citation>
    <scope>NUCLEOTIDE SEQUENCE [LARGE SCALE GENOMIC DNA]</scope>
    <source>
        <strain evidence="9">SpSt-1019</strain>
    </source>
</reference>
<evidence type="ECO:0000256" key="2">
    <source>
        <dbReference type="ARBA" id="ARBA00022723"/>
    </source>
</evidence>
<dbReference type="AlphaFoldDB" id="A0A7C5PCD1"/>
<evidence type="ECO:0000256" key="6">
    <source>
        <dbReference type="RuleBase" id="RU003983"/>
    </source>
</evidence>
<accession>A0A7C5PCD1</accession>
<organism evidence="9">
    <name type="scientific">Thermodesulfobium narugense</name>
    <dbReference type="NCBI Taxonomy" id="184064"/>
    <lineage>
        <taxon>Bacteria</taxon>
        <taxon>Pseudomonadati</taxon>
        <taxon>Thermodesulfobiota</taxon>
        <taxon>Thermodesulfobiia</taxon>
        <taxon>Thermodesulfobiales</taxon>
        <taxon>Thermodesulfobiaceae</taxon>
        <taxon>Thermodesulfobium</taxon>
    </lineage>
</organism>
<dbReference type="GO" id="GO:0051603">
    <property type="term" value="P:proteolysis involved in protein catabolic process"/>
    <property type="evidence" value="ECO:0007669"/>
    <property type="project" value="TreeGrafter"/>
</dbReference>
<keyword evidence="7" id="KW-0732">Signal</keyword>
<dbReference type="CDD" id="cd07333">
    <property type="entry name" value="M48C_bepA_like"/>
    <property type="match status" value="1"/>
</dbReference>
<keyword evidence="4 6" id="KW-0862">Zinc</keyword>
<evidence type="ECO:0000256" key="4">
    <source>
        <dbReference type="ARBA" id="ARBA00022833"/>
    </source>
</evidence>
<keyword evidence="3 6" id="KW-0378">Hydrolase</keyword>
<evidence type="ECO:0000259" key="8">
    <source>
        <dbReference type="Pfam" id="PF01435"/>
    </source>
</evidence>
<keyword evidence="1 6" id="KW-0645">Protease</keyword>
<gene>
    <name evidence="9" type="ORF">ENL70_07470</name>
</gene>
<name>A0A7C5PCD1_9BACT</name>
<dbReference type="GO" id="GO:0046872">
    <property type="term" value="F:metal ion binding"/>
    <property type="evidence" value="ECO:0007669"/>
    <property type="project" value="UniProtKB-KW"/>
</dbReference>
<evidence type="ECO:0000256" key="5">
    <source>
        <dbReference type="ARBA" id="ARBA00023049"/>
    </source>
</evidence>
<keyword evidence="5 6" id="KW-0482">Metalloprotease</keyword>
<dbReference type="GO" id="GO:0004222">
    <property type="term" value="F:metalloendopeptidase activity"/>
    <property type="evidence" value="ECO:0007669"/>
    <property type="project" value="InterPro"/>
</dbReference>
<dbReference type="PANTHER" id="PTHR22726:SF1">
    <property type="entry name" value="METALLOENDOPEPTIDASE OMA1, MITOCHONDRIAL"/>
    <property type="match status" value="1"/>
</dbReference>
<protein>
    <recommendedName>
        <fullName evidence="8">Peptidase M48 domain-containing protein</fullName>
    </recommendedName>
</protein>
<evidence type="ECO:0000256" key="7">
    <source>
        <dbReference type="SAM" id="SignalP"/>
    </source>
</evidence>
<comment type="cofactor">
    <cofactor evidence="6">
        <name>Zn(2+)</name>
        <dbReference type="ChEBI" id="CHEBI:29105"/>
    </cofactor>
    <text evidence="6">Binds 1 zinc ion per subunit.</text>
</comment>
<dbReference type="Gene3D" id="3.30.2010.10">
    <property type="entry name" value="Metalloproteases ('zincins'), catalytic domain"/>
    <property type="match status" value="1"/>
</dbReference>
<dbReference type="PANTHER" id="PTHR22726">
    <property type="entry name" value="METALLOENDOPEPTIDASE OMA1"/>
    <property type="match status" value="1"/>
</dbReference>
<feature type="chain" id="PRO_5038787393" description="Peptidase M48 domain-containing protein" evidence="7">
    <location>
        <begin position="28"/>
        <end position="247"/>
    </location>
</feature>
<evidence type="ECO:0000256" key="3">
    <source>
        <dbReference type="ARBA" id="ARBA00022801"/>
    </source>
</evidence>
<keyword evidence="2" id="KW-0479">Metal-binding</keyword>
<evidence type="ECO:0000313" key="9">
    <source>
        <dbReference type="EMBL" id="HHI66369.1"/>
    </source>
</evidence>